<dbReference type="Proteomes" id="UP001597419">
    <property type="component" value="Unassembled WGS sequence"/>
</dbReference>
<evidence type="ECO:0000259" key="1">
    <source>
        <dbReference type="Pfam" id="PF02557"/>
    </source>
</evidence>
<dbReference type="NCBIfam" id="NF000086">
    <property type="entry name" value="vanY_far"/>
    <property type="match status" value="1"/>
</dbReference>
<accession>A0ABW5G828</accession>
<name>A0ABW5G828_9PSEU</name>
<gene>
    <name evidence="2" type="primary">vanY-N</name>
    <name evidence="2" type="ORF">ACFSYJ_02465</name>
</gene>
<keyword evidence="3" id="KW-1185">Reference proteome</keyword>
<dbReference type="Pfam" id="PF02557">
    <property type="entry name" value="VanY"/>
    <property type="match status" value="1"/>
</dbReference>
<sequence>MGRHVRDRMFAVITLALAVVLLPVAFVTRPGRARERACQWALRFRFPKENLGGLDAGAGAAFVAARTDALWRHGQLIGLTSGYRDPRKQQQVFDDEVRRTGSEAQARLLVLPPEESSHVQGVALDVRPREGALWLEKHGVRYRLYRTYANEWWHFEYLPEHESAPEMWANPSVKAAQNARPEH</sequence>
<dbReference type="SUPFAM" id="SSF55166">
    <property type="entry name" value="Hedgehog/DD-peptidase"/>
    <property type="match status" value="1"/>
</dbReference>
<dbReference type="Gene3D" id="3.30.1380.10">
    <property type="match status" value="1"/>
</dbReference>
<comment type="caution">
    <text evidence="2">The sequence shown here is derived from an EMBL/GenBank/DDBJ whole genome shotgun (WGS) entry which is preliminary data.</text>
</comment>
<dbReference type="RefSeq" id="WP_345389873.1">
    <property type="nucleotide sequence ID" value="NZ_BAABHG010000003.1"/>
</dbReference>
<dbReference type="InterPro" id="IPR052179">
    <property type="entry name" value="DD-CPase-like"/>
</dbReference>
<reference evidence="3" key="1">
    <citation type="journal article" date="2019" name="Int. J. Syst. Evol. Microbiol.">
        <title>The Global Catalogue of Microorganisms (GCM) 10K type strain sequencing project: providing services to taxonomists for standard genome sequencing and annotation.</title>
        <authorList>
            <consortium name="The Broad Institute Genomics Platform"/>
            <consortium name="The Broad Institute Genome Sequencing Center for Infectious Disease"/>
            <person name="Wu L."/>
            <person name="Ma J."/>
        </authorList>
    </citation>
    <scope>NUCLEOTIDE SEQUENCE [LARGE SCALE GENOMIC DNA]</scope>
    <source>
        <strain evidence="3">CGMCC 4.7643</strain>
    </source>
</reference>
<evidence type="ECO:0000313" key="3">
    <source>
        <dbReference type="Proteomes" id="UP001597419"/>
    </source>
</evidence>
<dbReference type="InterPro" id="IPR009045">
    <property type="entry name" value="Zn_M74/Hedgehog-like"/>
</dbReference>
<evidence type="ECO:0000313" key="2">
    <source>
        <dbReference type="EMBL" id="MFD2457439.1"/>
    </source>
</evidence>
<feature type="domain" description="D-alanyl-D-alanine carboxypeptidase-like core" evidence="1">
    <location>
        <begin position="72"/>
        <end position="152"/>
    </location>
</feature>
<protein>
    <submittedName>
        <fullName evidence="2">D,D-peptidase/D,D-carboxypeptidase VanY-N</fullName>
    </submittedName>
</protein>
<dbReference type="PANTHER" id="PTHR34385:SF1">
    <property type="entry name" value="PEPTIDOGLYCAN L-ALANYL-D-GLUTAMATE ENDOPEPTIDASE CWLK"/>
    <property type="match status" value="1"/>
</dbReference>
<dbReference type="EMBL" id="JBHUKU010000002">
    <property type="protein sequence ID" value="MFD2457439.1"/>
    <property type="molecule type" value="Genomic_DNA"/>
</dbReference>
<dbReference type="PANTHER" id="PTHR34385">
    <property type="entry name" value="D-ALANYL-D-ALANINE CARBOXYPEPTIDASE"/>
    <property type="match status" value="1"/>
</dbReference>
<proteinExistence type="predicted"/>
<organism evidence="2 3">
    <name type="scientific">Amycolatopsis samaneae</name>
    <dbReference type="NCBI Taxonomy" id="664691"/>
    <lineage>
        <taxon>Bacteria</taxon>
        <taxon>Bacillati</taxon>
        <taxon>Actinomycetota</taxon>
        <taxon>Actinomycetes</taxon>
        <taxon>Pseudonocardiales</taxon>
        <taxon>Pseudonocardiaceae</taxon>
        <taxon>Amycolatopsis</taxon>
    </lineage>
</organism>
<dbReference type="InterPro" id="IPR003709">
    <property type="entry name" value="VanY-like_core_dom"/>
</dbReference>